<dbReference type="Gene3D" id="1.10.1520.10">
    <property type="entry name" value="Ribonuclease III domain"/>
    <property type="match status" value="1"/>
</dbReference>
<dbReference type="GO" id="GO:0019843">
    <property type="term" value="F:rRNA binding"/>
    <property type="evidence" value="ECO:0007669"/>
    <property type="project" value="UniProtKB-KW"/>
</dbReference>
<dbReference type="PROSITE" id="PS50142">
    <property type="entry name" value="RNASE_3_2"/>
    <property type="match status" value="1"/>
</dbReference>
<reference evidence="12 13" key="1">
    <citation type="submission" date="2018-06" db="EMBL/GenBank/DDBJ databases">
        <title>Genomic Encyclopedia of Archaeal and Bacterial Type Strains, Phase II (KMG-II): from individual species to whole genera.</title>
        <authorList>
            <person name="Goeker M."/>
        </authorList>
    </citation>
    <scope>NUCLEOTIDE SEQUENCE [LARGE SCALE GENOMIC DNA]</scope>
    <source>
        <strain evidence="12 13">DSM 23241</strain>
    </source>
</reference>
<dbReference type="Pfam" id="PF14622">
    <property type="entry name" value="Ribonucleas_3_3"/>
    <property type="match status" value="1"/>
</dbReference>
<feature type="active site" evidence="9">
    <location>
        <position position="125"/>
    </location>
</feature>
<evidence type="ECO:0000256" key="1">
    <source>
        <dbReference type="ARBA" id="ARBA00000109"/>
    </source>
</evidence>
<dbReference type="OrthoDB" id="9805026at2"/>
<dbReference type="PANTHER" id="PTHR11207">
    <property type="entry name" value="RIBONUCLEASE III"/>
    <property type="match status" value="1"/>
</dbReference>
<dbReference type="GO" id="GO:0003725">
    <property type="term" value="F:double-stranded RNA binding"/>
    <property type="evidence" value="ECO:0007669"/>
    <property type="project" value="TreeGrafter"/>
</dbReference>
<dbReference type="EMBL" id="QKZV01000002">
    <property type="protein sequence ID" value="PZX64570.1"/>
    <property type="molecule type" value="Genomic_DNA"/>
</dbReference>
<keyword evidence="9" id="KW-0479">Metal-binding</keyword>
<dbReference type="GO" id="GO:0006397">
    <property type="term" value="P:mRNA processing"/>
    <property type="evidence" value="ECO:0007669"/>
    <property type="project" value="UniProtKB-UniRule"/>
</dbReference>
<evidence type="ECO:0000256" key="6">
    <source>
        <dbReference type="ARBA" id="ARBA00022759"/>
    </source>
</evidence>
<keyword evidence="5 9" id="KW-0540">Nuclease</keyword>
<evidence type="ECO:0000256" key="9">
    <source>
        <dbReference type="HAMAP-Rule" id="MF_00104"/>
    </source>
</evidence>
<dbReference type="EC" id="3.1.26.3" evidence="9"/>
<dbReference type="Pfam" id="PF00035">
    <property type="entry name" value="dsrm"/>
    <property type="match status" value="1"/>
</dbReference>
<dbReference type="GO" id="GO:0006364">
    <property type="term" value="P:rRNA processing"/>
    <property type="evidence" value="ECO:0007669"/>
    <property type="project" value="UniProtKB-UniRule"/>
</dbReference>
<comment type="function">
    <text evidence="9">Digests double-stranded RNA. Involved in the processing of primary rRNA transcript to yield the immediate precursors to the large and small rRNAs (23S and 16S). Processes some mRNAs, and tRNAs when they are encoded in the rRNA operon. Processes pre-crRNA and tracrRNA of type II CRISPR loci if present in the organism.</text>
</comment>
<evidence type="ECO:0000256" key="7">
    <source>
        <dbReference type="ARBA" id="ARBA00022801"/>
    </source>
</evidence>
<dbReference type="NCBIfam" id="TIGR02191">
    <property type="entry name" value="RNaseIII"/>
    <property type="match status" value="1"/>
</dbReference>
<evidence type="ECO:0000256" key="8">
    <source>
        <dbReference type="ARBA" id="ARBA00022884"/>
    </source>
</evidence>
<dbReference type="SUPFAM" id="SSF69065">
    <property type="entry name" value="RNase III domain-like"/>
    <property type="match status" value="1"/>
</dbReference>
<feature type="domain" description="RNase III" evidence="11">
    <location>
        <begin position="14"/>
        <end position="136"/>
    </location>
</feature>
<dbReference type="SMART" id="SM00358">
    <property type="entry name" value="DSRM"/>
    <property type="match status" value="1"/>
</dbReference>
<dbReference type="GO" id="GO:0004525">
    <property type="term" value="F:ribonuclease III activity"/>
    <property type="evidence" value="ECO:0007669"/>
    <property type="project" value="UniProtKB-UniRule"/>
</dbReference>
<dbReference type="InterPro" id="IPR000999">
    <property type="entry name" value="RNase_III_dom"/>
</dbReference>
<sequence>MLPNIFRSSDTALVKELKNVLGIKPGKILLYKIALSHRSVKDTPEENNERLEYLGDAVLSAVVADYLFKRYPAKGEGFLTEMRSKMVNRQQLNDIAVKMGLKKITRFNKFDGSLKSSQIFGNTLEAITGAIYLDKGYEKARKWVIKQILIPHMFIEDLELIDINLKNKLIGWANRNGKLLNFELVDEKLEGSRRVFTINAVLDGEVLSVGKGFNKKDASQAAAQLAIEKLGL</sequence>
<feature type="active site" evidence="9">
    <location>
        <position position="56"/>
    </location>
</feature>
<dbReference type="InterPro" id="IPR014720">
    <property type="entry name" value="dsRBD_dom"/>
</dbReference>
<evidence type="ECO:0000256" key="2">
    <source>
        <dbReference type="ARBA" id="ARBA00010183"/>
    </source>
</evidence>
<proteinExistence type="inferred from homology"/>
<evidence type="ECO:0000256" key="4">
    <source>
        <dbReference type="ARBA" id="ARBA00022664"/>
    </source>
</evidence>
<feature type="domain" description="DRBM" evidence="10">
    <location>
        <begin position="164"/>
        <end position="232"/>
    </location>
</feature>
<dbReference type="SUPFAM" id="SSF54768">
    <property type="entry name" value="dsRNA-binding domain-like"/>
    <property type="match status" value="1"/>
</dbReference>
<dbReference type="HAMAP" id="MF_00104">
    <property type="entry name" value="RNase_III"/>
    <property type="match status" value="1"/>
</dbReference>
<keyword evidence="9" id="KW-0963">Cytoplasm</keyword>
<dbReference type="Proteomes" id="UP000249720">
    <property type="component" value="Unassembled WGS sequence"/>
</dbReference>
<comment type="caution">
    <text evidence="12">The sequence shown here is derived from an EMBL/GenBank/DDBJ whole genome shotgun (WGS) entry which is preliminary data.</text>
</comment>
<dbReference type="GO" id="GO:0005737">
    <property type="term" value="C:cytoplasm"/>
    <property type="evidence" value="ECO:0007669"/>
    <property type="project" value="UniProtKB-SubCell"/>
</dbReference>
<keyword evidence="4 9" id="KW-0507">mRNA processing</keyword>
<dbReference type="PROSITE" id="PS50137">
    <property type="entry name" value="DS_RBD"/>
    <property type="match status" value="1"/>
</dbReference>
<dbReference type="PANTHER" id="PTHR11207:SF0">
    <property type="entry name" value="RIBONUCLEASE 3"/>
    <property type="match status" value="1"/>
</dbReference>
<keyword evidence="7 9" id="KW-0378">Hydrolase</keyword>
<dbReference type="GO" id="GO:0008033">
    <property type="term" value="P:tRNA processing"/>
    <property type="evidence" value="ECO:0007669"/>
    <property type="project" value="UniProtKB-KW"/>
</dbReference>
<feature type="binding site" evidence="9">
    <location>
        <position position="125"/>
    </location>
    <ligand>
        <name>Mg(2+)</name>
        <dbReference type="ChEBI" id="CHEBI:18420"/>
    </ligand>
</feature>
<keyword evidence="9" id="KW-0699">rRNA-binding</keyword>
<dbReference type="CDD" id="cd00593">
    <property type="entry name" value="RIBOc"/>
    <property type="match status" value="1"/>
</dbReference>
<feature type="binding site" evidence="9">
    <location>
        <position position="52"/>
    </location>
    <ligand>
        <name>Mg(2+)</name>
        <dbReference type="ChEBI" id="CHEBI:18420"/>
    </ligand>
</feature>
<comment type="catalytic activity">
    <reaction evidence="1 9">
        <text>Endonucleolytic cleavage to 5'-phosphomonoester.</text>
        <dbReference type="EC" id="3.1.26.3"/>
    </reaction>
</comment>
<accession>A0A2W7S1D8</accession>
<dbReference type="FunFam" id="1.10.1520.10:FF:000001">
    <property type="entry name" value="Ribonuclease 3"/>
    <property type="match status" value="1"/>
</dbReference>
<dbReference type="SMART" id="SM00535">
    <property type="entry name" value="RIBOc"/>
    <property type="match status" value="1"/>
</dbReference>
<keyword evidence="9" id="KW-0819">tRNA processing</keyword>
<dbReference type="InterPro" id="IPR011907">
    <property type="entry name" value="RNase_III"/>
</dbReference>
<gene>
    <name evidence="9" type="primary">rnc</name>
    <name evidence="12" type="ORF">LX80_00766</name>
</gene>
<dbReference type="PROSITE" id="PS00517">
    <property type="entry name" value="RNASE_3_1"/>
    <property type="match status" value="1"/>
</dbReference>
<dbReference type="CDD" id="cd10845">
    <property type="entry name" value="DSRM_RNAse_III_family"/>
    <property type="match status" value="1"/>
</dbReference>
<evidence type="ECO:0000313" key="12">
    <source>
        <dbReference type="EMBL" id="PZX64570.1"/>
    </source>
</evidence>
<keyword evidence="8 9" id="KW-0694">RNA-binding</keyword>
<keyword evidence="6 9" id="KW-0255">Endonuclease</keyword>
<keyword evidence="9" id="KW-0460">Magnesium</keyword>
<protein>
    <recommendedName>
        <fullName evidence="9">Ribonuclease 3</fullName>
        <ecNumber evidence="9">3.1.26.3</ecNumber>
    </recommendedName>
    <alternativeName>
        <fullName evidence="9">Ribonuclease III</fullName>
        <shortName evidence="9">RNase III</shortName>
    </alternativeName>
</protein>
<evidence type="ECO:0000313" key="13">
    <source>
        <dbReference type="Proteomes" id="UP000249720"/>
    </source>
</evidence>
<comment type="cofactor">
    <cofactor evidence="9">
        <name>Mg(2+)</name>
        <dbReference type="ChEBI" id="CHEBI:18420"/>
    </cofactor>
</comment>
<keyword evidence="13" id="KW-1185">Reference proteome</keyword>
<evidence type="ECO:0000259" key="10">
    <source>
        <dbReference type="PROSITE" id="PS50137"/>
    </source>
</evidence>
<dbReference type="InterPro" id="IPR036389">
    <property type="entry name" value="RNase_III_sf"/>
</dbReference>
<evidence type="ECO:0000259" key="11">
    <source>
        <dbReference type="PROSITE" id="PS50142"/>
    </source>
</evidence>
<keyword evidence="3 9" id="KW-0698">rRNA processing</keyword>
<dbReference type="GO" id="GO:0010468">
    <property type="term" value="P:regulation of gene expression"/>
    <property type="evidence" value="ECO:0007669"/>
    <property type="project" value="TreeGrafter"/>
</dbReference>
<organism evidence="12 13">
    <name type="scientific">Hydrotalea sandarakina</name>
    <dbReference type="NCBI Taxonomy" id="1004304"/>
    <lineage>
        <taxon>Bacteria</taxon>
        <taxon>Pseudomonadati</taxon>
        <taxon>Bacteroidota</taxon>
        <taxon>Chitinophagia</taxon>
        <taxon>Chitinophagales</taxon>
        <taxon>Chitinophagaceae</taxon>
        <taxon>Hydrotalea</taxon>
    </lineage>
</organism>
<comment type="similarity">
    <text evidence="2">Belongs to the ribonuclease III family.</text>
</comment>
<name>A0A2W7S1D8_9BACT</name>
<evidence type="ECO:0000256" key="3">
    <source>
        <dbReference type="ARBA" id="ARBA00022552"/>
    </source>
</evidence>
<dbReference type="GO" id="GO:0046872">
    <property type="term" value="F:metal ion binding"/>
    <property type="evidence" value="ECO:0007669"/>
    <property type="project" value="UniProtKB-KW"/>
</dbReference>
<evidence type="ECO:0000256" key="5">
    <source>
        <dbReference type="ARBA" id="ARBA00022722"/>
    </source>
</evidence>
<dbReference type="AlphaFoldDB" id="A0A2W7S1D8"/>
<feature type="binding site" evidence="9">
    <location>
        <position position="122"/>
    </location>
    <ligand>
        <name>Mg(2+)</name>
        <dbReference type="ChEBI" id="CHEBI:18420"/>
    </ligand>
</feature>
<comment type="subunit">
    <text evidence="9">Homodimer.</text>
</comment>
<comment type="subcellular location">
    <subcellularLocation>
        <location evidence="9">Cytoplasm</location>
    </subcellularLocation>
</comment>
<dbReference type="Gene3D" id="3.30.160.20">
    <property type="match status" value="1"/>
</dbReference>
<dbReference type="RefSeq" id="WP_111293733.1">
    <property type="nucleotide sequence ID" value="NZ_QKZV01000002.1"/>
</dbReference>